<dbReference type="GO" id="GO:0043138">
    <property type="term" value="F:3'-5' DNA helicase activity"/>
    <property type="evidence" value="ECO:0007669"/>
    <property type="project" value="TreeGrafter"/>
</dbReference>
<dbReference type="InterPro" id="IPR031327">
    <property type="entry name" value="MCM"/>
</dbReference>
<protein>
    <recommendedName>
        <fullName evidence="13">DNA replication licensing factor MCM5</fullName>
        <ecNumber evidence="13">3.6.4.12</ecNumber>
    </recommendedName>
</protein>
<dbReference type="InterPro" id="IPR001208">
    <property type="entry name" value="MCM_dom"/>
</dbReference>
<dbReference type="InterPro" id="IPR008048">
    <property type="entry name" value="MCM5"/>
</dbReference>
<evidence type="ECO:0000256" key="2">
    <source>
        <dbReference type="ARBA" id="ARBA00008010"/>
    </source>
</evidence>
<keyword evidence="6 13" id="KW-0347">Helicase</keyword>
<dbReference type="GO" id="GO:0017116">
    <property type="term" value="F:single-stranded DNA helicase activity"/>
    <property type="evidence" value="ECO:0007669"/>
    <property type="project" value="TreeGrafter"/>
</dbReference>
<comment type="catalytic activity">
    <reaction evidence="11">
        <text>ATP + H2O = ADP + phosphate + H(+)</text>
        <dbReference type="Rhea" id="RHEA:13065"/>
        <dbReference type="ChEBI" id="CHEBI:15377"/>
        <dbReference type="ChEBI" id="CHEBI:15378"/>
        <dbReference type="ChEBI" id="CHEBI:30616"/>
        <dbReference type="ChEBI" id="CHEBI:43474"/>
        <dbReference type="ChEBI" id="CHEBI:456216"/>
        <dbReference type="EC" id="3.6.4.12"/>
    </reaction>
    <physiologicalReaction direction="left-to-right" evidence="11">
        <dbReference type="Rhea" id="RHEA:13066"/>
    </physiologicalReaction>
</comment>
<evidence type="ECO:0000259" key="14">
    <source>
        <dbReference type="PROSITE" id="PS50051"/>
    </source>
</evidence>
<dbReference type="Pfam" id="PF14551">
    <property type="entry name" value="MCM_N"/>
    <property type="match status" value="1"/>
</dbReference>
<keyword evidence="7 12" id="KW-0067">ATP-binding</keyword>
<evidence type="ECO:0000313" key="15">
    <source>
        <dbReference type="EMBL" id="CAD7084198.1"/>
    </source>
</evidence>
<dbReference type="Gene3D" id="2.20.28.10">
    <property type="match status" value="1"/>
</dbReference>
<dbReference type="InterPro" id="IPR027925">
    <property type="entry name" value="MCM_N"/>
</dbReference>
<evidence type="ECO:0000313" key="16">
    <source>
        <dbReference type="Proteomes" id="UP000594454"/>
    </source>
</evidence>
<evidence type="ECO:0000256" key="3">
    <source>
        <dbReference type="ARBA" id="ARBA00022705"/>
    </source>
</evidence>
<keyword evidence="9 13" id="KW-0539">Nucleus</keyword>
<dbReference type="PRINTS" id="PR01657">
    <property type="entry name" value="MCMFAMILY"/>
</dbReference>
<dbReference type="Proteomes" id="UP000594454">
    <property type="component" value="Chromosome 3"/>
</dbReference>
<dbReference type="Gene3D" id="3.40.50.300">
    <property type="entry name" value="P-loop containing nucleotide triphosphate hydrolases"/>
    <property type="match status" value="1"/>
</dbReference>
<dbReference type="SUPFAM" id="SSF50249">
    <property type="entry name" value="Nucleic acid-binding proteins"/>
    <property type="match status" value="1"/>
</dbReference>
<dbReference type="GO" id="GO:0003697">
    <property type="term" value="F:single-stranded DNA binding"/>
    <property type="evidence" value="ECO:0007669"/>
    <property type="project" value="TreeGrafter"/>
</dbReference>
<dbReference type="GO" id="GO:0003688">
    <property type="term" value="F:DNA replication origin binding"/>
    <property type="evidence" value="ECO:0007669"/>
    <property type="project" value="UniProtKB-UniRule"/>
</dbReference>
<dbReference type="Gene3D" id="2.40.50.140">
    <property type="entry name" value="Nucleic acid-binding proteins"/>
    <property type="match status" value="1"/>
</dbReference>
<dbReference type="FunFam" id="2.20.28.10:FF:000005">
    <property type="entry name" value="DNA helicase"/>
    <property type="match status" value="1"/>
</dbReference>
<dbReference type="Pfam" id="PF17207">
    <property type="entry name" value="MCM_OB"/>
    <property type="match status" value="1"/>
</dbReference>
<reference evidence="15 16" key="1">
    <citation type="submission" date="2020-11" db="EMBL/GenBank/DDBJ databases">
        <authorList>
            <person name="Wallbank WR R."/>
            <person name="Pardo Diaz C."/>
            <person name="Kozak K."/>
            <person name="Martin S."/>
            <person name="Jiggins C."/>
            <person name="Moest M."/>
            <person name="Warren A I."/>
            <person name="Generalovic N T."/>
            <person name="Byers J.R.P. K."/>
            <person name="Montejo-Kovacevich G."/>
            <person name="Yen C E."/>
        </authorList>
    </citation>
    <scope>NUCLEOTIDE SEQUENCE [LARGE SCALE GENOMIC DNA]</scope>
</reference>
<dbReference type="GO" id="GO:0005524">
    <property type="term" value="F:ATP binding"/>
    <property type="evidence" value="ECO:0007669"/>
    <property type="project" value="UniProtKB-UniRule"/>
</dbReference>
<evidence type="ECO:0000256" key="8">
    <source>
        <dbReference type="ARBA" id="ARBA00023125"/>
    </source>
</evidence>
<sequence length="732" mass="82172">MEGFDEAGVFFSDNFNGDAQQDGNVLNMQATKKKYKEFIRTFNEDNFHYKYRDTLKSNYLKKKFFLEVEIEDLAGYDETLADKLYKQPTEHLQIFEEAAREVADEITAPRPEGEEDVEDIQILLNSGANPTNMRDLKSDYVSKLVKISGIVIAASGIRCKATKISIQCRSCSNVIPNLNLGPGLEGYALPRKCNTEQAGRPKCPLDPFFIMPDKCKCVDFQTLKLQELPDFVPQGEIARHMQLFCDRSLCERVVPGNRVFIHGIYSIKRVGRPSKRDGKERATVGVRIPYMRVVGINVDTEGVGAISRYNNITNDEIDMFKRMASSGNIYEKLASSLAPSIFGSTDIKKAIVCLLFGGARKRLPDGLHRRGDINILLLGDPGTAKSQLLKFVEKVAPIAVYTSGKGSSAAGLTASVMRDPASRNFVMEGGAMVLADGGVVCIDEFDKMREDDRVAIHEAMEQQTISIAKAGITTTLNTRCSVLAAANSIFGRWDDMKGEENIDFMPTILSRFDMIFLVKDIHDENRDITLAKHIINVHLNANKPTDTREAEIPLAVFKKYIHFCRTTCGPRLSEEAGEKLKSRYVLMRAGVGQHEKAADKRLSIPITVRQLEAIIRISESLAKMELQPFATEKHVDEALRLFQVSTLDAASSGSLAGAEGFTTEEDQETLNRIEKQLKRRFAIGSQVSEQNIIQDFVRQKYQERAVLKVIHTMIRRGELQHRMQRKMLYRLS</sequence>
<comment type="similarity">
    <text evidence="2 12">Belongs to the MCM family.</text>
</comment>
<name>A0A7R8UNP2_HERIL</name>
<evidence type="ECO:0000256" key="12">
    <source>
        <dbReference type="RuleBase" id="RU004070"/>
    </source>
</evidence>
<dbReference type="InParanoid" id="A0A7R8UNP2"/>
<dbReference type="OMA" id="ITYCKTR"/>
<dbReference type="SUPFAM" id="SSF52540">
    <property type="entry name" value="P-loop containing nucleoside triphosphate hydrolases"/>
    <property type="match status" value="1"/>
</dbReference>
<keyword evidence="3 13" id="KW-0235">DNA replication</keyword>
<evidence type="ECO:0000256" key="4">
    <source>
        <dbReference type="ARBA" id="ARBA00022741"/>
    </source>
</evidence>
<comment type="subunit">
    <text evidence="13">Component of the MCM2-7 complex.</text>
</comment>
<dbReference type="PANTHER" id="PTHR11630:SF42">
    <property type="entry name" value="DNA REPLICATION LICENSING FACTOR MCM5"/>
    <property type="match status" value="1"/>
</dbReference>
<dbReference type="AlphaFoldDB" id="A0A7R8UNP2"/>
<dbReference type="PROSITE" id="PS50051">
    <property type="entry name" value="MCM_2"/>
    <property type="match status" value="1"/>
</dbReference>
<dbReference type="GO" id="GO:0042555">
    <property type="term" value="C:MCM complex"/>
    <property type="evidence" value="ECO:0007669"/>
    <property type="project" value="UniProtKB-UniRule"/>
</dbReference>
<dbReference type="CDD" id="cd17756">
    <property type="entry name" value="MCM5"/>
    <property type="match status" value="1"/>
</dbReference>
<dbReference type="EC" id="3.6.4.12" evidence="13"/>
<feature type="domain" description="MCM C-terminal AAA(+) ATPase" evidence="14">
    <location>
        <begin position="329"/>
        <end position="534"/>
    </location>
</feature>
<dbReference type="PANTHER" id="PTHR11630">
    <property type="entry name" value="DNA REPLICATION LICENSING FACTOR MCM FAMILY MEMBER"/>
    <property type="match status" value="1"/>
</dbReference>
<keyword evidence="16" id="KW-1185">Reference proteome</keyword>
<dbReference type="Pfam" id="PF17855">
    <property type="entry name" value="MCM_lid"/>
    <property type="match status" value="1"/>
</dbReference>
<keyword evidence="10 13" id="KW-0131">Cell cycle</keyword>
<dbReference type="InterPro" id="IPR027417">
    <property type="entry name" value="P-loop_NTPase"/>
</dbReference>
<dbReference type="InterPro" id="IPR041562">
    <property type="entry name" value="MCM_lid"/>
</dbReference>
<dbReference type="InterPro" id="IPR018525">
    <property type="entry name" value="MCM_CS"/>
</dbReference>
<dbReference type="InterPro" id="IPR012340">
    <property type="entry name" value="NA-bd_OB-fold"/>
</dbReference>
<proteinExistence type="inferred from homology"/>
<dbReference type="Pfam" id="PF00493">
    <property type="entry name" value="MCM"/>
    <property type="match status" value="1"/>
</dbReference>
<dbReference type="OrthoDB" id="10036721at2759"/>
<dbReference type="Pfam" id="PF21933">
    <property type="entry name" value="MCM5_C"/>
    <property type="match status" value="1"/>
</dbReference>
<evidence type="ECO:0000256" key="6">
    <source>
        <dbReference type="ARBA" id="ARBA00022806"/>
    </source>
</evidence>
<evidence type="ECO:0000256" key="13">
    <source>
        <dbReference type="RuleBase" id="RU368063"/>
    </source>
</evidence>
<dbReference type="GO" id="GO:0071162">
    <property type="term" value="C:CMG complex"/>
    <property type="evidence" value="ECO:0007669"/>
    <property type="project" value="UniProtKB-ARBA"/>
</dbReference>
<dbReference type="InterPro" id="IPR033762">
    <property type="entry name" value="MCM_OB"/>
</dbReference>
<keyword evidence="8 12" id="KW-0238">DNA-binding</keyword>
<dbReference type="Gene3D" id="3.30.1640.10">
    <property type="entry name" value="mini-chromosome maintenance (MCM) complex, chain A, domain 1"/>
    <property type="match status" value="1"/>
</dbReference>
<evidence type="ECO:0000256" key="7">
    <source>
        <dbReference type="ARBA" id="ARBA00022840"/>
    </source>
</evidence>
<dbReference type="InterPro" id="IPR054125">
    <property type="entry name" value="MCM5_C"/>
</dbReference>
<comment type="subcellular location">
    <subcellularLocation>
        <location evidence="1 13">Nucleus</location>
    </subcellularLocation>
</comment>
<comment type="function">
    <text evidence="13">Acts as component of the MCM2-7 complex (MCM complex) which is the replicative helicase essential for 'once per cell cycle' DNA replication initiation and elongation in eukaryotic cells. The active ATPase sites in the MCM2-7 ring are formed through the interaction surfaces of two neighboring subunits such that a critical structure of a conserved arginine finger motif is provided in trans relative to the ATP-binding site of the Walker A box of the adjacent subunit. The six ATPase active sites, however, are likely to contribute differentially to the complex helicase activity.</text>
</comment>
<dbReference type="SMART" id="SM00350">
    <property type="entry name" value="MCM"/>
    <property type="match status" value="1"/>
</dbReference>
<evidence type="ECO:0000256" key="5">
    <source>
        <dbReference type="ARBA" id="ARBA00022801"/>
    </source>
</evidence>
<evidence type="ECO:0000256" key="1">
    <source>
        <dbReference type="ARBA" id="ARBA00004123"/>
    </source>
</evidence>
<dbReference type="FunFam" id="3.40.50.300:FF:000241">
    <property type="entry name" value="DNA helicase"/>
    <property type="match status" value="1"/>
</dbReference>
<keyword evidence="4 12" id="KW-0547">Nucleotide-binding</keyword>
<gene>
    <name evidence="15" type="ORF">HERILL_LOCUS7108</name>
</gene>
<dbReference type="EMBL" id="LR899011">
    <property type="protein sequence ID" value="CAD7084198.1"/>
    <property type="molecule type" value="Genomic_DNA"/>
</dbReference>
<organism evidence="15 16">
    <name type="scientific">Hermetia illucens</name>
    <name type="common">Black soldier fly</name>
    <dbReference type="NCBI Taxonomy" id="343691"/>
    <lineage>
        <taxon>Eukaryota</taxon>
        <taxon>Metazoa</taxon>
        <taxon>Ecdysozoa</taxon>
        <taxon>Arthropoda</taxon>
        <taxon>Hexapoda</taxon>
        <taxon>Insecta</taxon>
        <taxon>Pterygota</taxon>
        <taxon>Neoptera</taxon>
        <taxon>Endopterygota</taxon>
        <taxon>Diptera</taxon>
        <taxon>Brachycera</taxon>
        <taxon>Stratiomyomorpha</taxon>
        <taxon>Stratiomyidae</taxon>
        <taxon>Hermetiinae</taxon>
        <taxon>Hermetia</taxon>
    </lineage>
</organism>
<dbReference type="FunFam" id="3.30.1640.10:FF:000006">
    <property type="entry name" value="DNA helicase"/>
    <property type="match status" value="1"/>
</dbReference>
<accession>A0A7R8UNP2</accession>
<evidence type="ECO:0000256" key="9">
    <source>
        <dbReference type="ARBA" id="ARBA00023242"/>
    </source>
</evidence>
<keyword evidence="5 13" id="KW-0378">Hydrolase</keyword>
<dbReference type="GO" id="GO:0016787">
    <property type="term" value="F:hydrolase activity"/>
    <property type="evidence" value="ECO:0007669"/>
    <property type="project" value="UniProtKB-KW"/>
</dbReference>
<dbReference type="PROSITE" id="PS00847">
    <property type="entry name" value="MCM_1"/>
    <property type="match status" value="1"/>
</dbReference>
<dbReference type="FunCoup" id="A0A7R8UNP2">
    <property type="interactions" value="1319"/>
</dbReference>
<dbReference type="PRINTS" id="PR01661">
    <property type="entry name" value="MCMPROTEIN5"/>
</dbReference>
<dbReference type="GO" id="GO:0000727">
    <property type="term" value="P:double-strand break repair via break-induced replication"/>
    <property type="evidence" value="ECO:0007669"/>
    <property type="project" value="TreeGrafter"/>
</dbReference>
<dbReference type="GO" id="GO:0006270">
    <property type="term" value="P:DNA replication initiation"/>
    <property type="evidence" value="ECO:0007669"/>
    <property type="project" value="UniProtKB-UniRule"/>
</dbReference>
<evidence type="ECO:0000256" key="10">
    <source>
        <dbReference type="ARBA" id="ARBA00023306"/>
    </source>
</evidence>
<evidence type="ECO:0000256" key="11">
    <source>
        <dbReference type="ARBA" id="ARBA00048432"/>
    </source>
</evidence>